<organism evidence="2 3">
    <name type="scientific">Panicum hallii var. hallii</name>
    <dbReference type="NCBI Taxonomy" id="1504633"/>
    <lineage>
        <taxon>Eukaryota</taxon>
        <taxon>Viridiplantae</taxon>
        <taxon>Streptophyta</taxon>
        <taxon>Embryophyta</taxon>
        <taxon>Tracheophyta</taxon>
        <taxon>Spermatophyta</taxon>
        <taxon>Magnoliopsida</taxon>
        <taxon>Liliopsida</taxon>
        <taxon>Poales</taxon>
        <taxon>Poaceae</taxon>
        <taxon>PACMAD clade</taxon>
        <taxon>Panicoideae</taxon>
        <taxon>Panicodae</taxon>
        <taxon>Paniceae</taxon>
        <taxon>Panicinae</taxon>
        <taxon>Panicum</taxon>
        <taxon>Panicum sect. Panicum</taxon>
    </lineage>
</organism>
<sequence length="70" mass="8133">MRDFDLGCGVWARSPAGRCKGGRAAAANHFRCLLRKRFRFWPLRWVCTAPSLLFVADIQFLIRRKFTCIT</sequence>
<proteinExistence type="predicted"/>
<protein>
    <submittedName>
        <fullName evidence="2">Uncharacterized protein</fullName>
    </submittedName>
</protein>
<keyword evidence="1" id="KW-0812">Transmembrane</keyword>
<evidence type="ECO:0000313" key="2">
    <source>
        <dbReference type="EMBL" id="PUZ76423.1"/>
    </source>
</evidence>
<name>A0A2T7F8L2_9POAL</name>
<evidence type="ECO:0000256" key="1">
    <source>
        <dbReference type="SAM" id="Phobius"/>
    </source>
</evidence>
<accession>A0A2T7F8L2</accession>
<reference evidence="2 3" key="1">
    <citation type="submission" date="2018-04" db="EMBL/GenBank/DDBJ databases">
        <title>WGS assembly of Panicum hallii var. hallii HAL2.</title>
        <authorList>
            <person name="Lovell J."/>
            <person name="Jenkins J."/>
            <person name="Lowry D."/>
            <person name="Mamidi S."/>
            <person name="Sreedasyam A."/>
            <person name="Weng X."/>
            <person name="Barry K."/>
            <person name="Bonette J."/>
            <person name="Campitelli B."/>
            <person name="Daum C."/>
            <person name="Gordon S."/>
            <person name="Gould B."/>
            <person name="Lipzen A."/>
            <person name="MacQueen A."/>
            <person name="Palacio-Mejia J."/>
            <person name="Plott C."/>
            <person name="Shakirov E."/>
            <person name="Shu S."/>
            <person name="Yoshinaga Y."/>
            <person name="Zane M."/>
            <person name="Rokhsar D."/>
            <person name="Grimwood J."/>
            <person name="Schmutz J."/>
            <person name="Juenger T."/>
        </authorList>
    </citation>
    <scope>NUCLEOTIDE SEQUENCE [LARGE SCALE GENOMIC DNA]</scope>
    <source>
        <strain evidence="3">cv. HAL2</strain>
    </source>
</reference>
<dbReference type="AlphaFoldDB" id="A0A2T7F8L2"/>
<dbReference type="EMBL" id="CM009749">
    <property type="protein sequence ID" value="PUZ76423.1"/>
    <property type="molecule type" value="Genomic_DNA"/>
</dbReference>
<keyword evidence="3" id="KW-1185">Reference proteome</keyword>
<dbReference type="Gramene" id="PUZ76423">
    <property type="protein sequence ID" value="PUZ76423"/>
    <property type="gene ID" value="GQ55_1G289600"/>
</dbReference>
<keyword evidence="1" id="KW-0472">Membrane</keyword>
<evidence type="ECO:0000313" key="3">
    <source>
        <dbReference type="Proteomes" id="UP000244336"/>
    </source>
</evidence>
<dbReference type="Proteomes" id="UP000244336">
    <property type="component" value="Chromosome 1"/>
</dbReference>
<keyword evidence="1" id="KW-1133">Transmembrane helix</keyword>
<feature type="transmembrane region" description="Helical" evidence="1">
    <location>
        <begin position="43"/>
        <end position="62"/>
    </location>
</feature>
<gene>
    <name evidence="2" type="ORF">GQ55_1G289600</name>
</gene>